<reference evidence="3 4" key="1">
    <citation type="journal article" date="2023" name="Plants (Basel)">
        <title>Bridging the Gap: Combining Genomics and Transcriptomics Approaches to Understand Stylosanthes scabra, an Orphan Legume from the Brazilian Caatinga.</title>
        <authorList>
            <person name="Ferreira-Neto J.R.C."/>
            <person name="da Silva M.D."/>
            <person name="Binneck E."/>
            <person name="de Melo N.F."/>
            <person name="da Silva R.H."/>
            <person name="de Melo A.L.T.M."/>
            <person name="Pandolfi V."/>
            <person name="Bustamante F.O."/>
            <person name="Brasileiro-Vidal A.C."/>
            <person name="Benko-Iseppon A.M."/>
        </authorList>
    </citation>
    <scope>NUCLEOTIDE SEQUENCE [LARGE SCALE GENOMIC DNA]</scope>
    <source>
        <tissue evidence="3">Leaves</tissue>
    </source>
</reference>
<evidence type="ECO:0000313" key="4">
    <source>
        <dbReference type="Proteomes" id="UP001341840"/>
    </source>
</evidence>
<comment type="caution">
    <text evidence="3">The sequence shown here is derived from an EMBL/GenBank/DDBJ whole genome shotgun (WGS) entry which is preliminary data.</text>
</comment>
<evidence type="ECO:0000259" key="2">
    <source>
        <dbReference type="Pfam" id="PF20167"/>
    </source>
</evidence>
<gene>
    <name evidence="3" type="ORF">PIB30_073784</name>
</gene>
<sequence length="209" mass="23779">MVRKGKEVAFASTTLRARSTRNSNRGREGESHMSTLSVFQGRNRSCMIELKNSTHVFLRGQWISFSEEDICRYLGIPYELPPLGEDDIYKKTVNEEKAGNLDMIAVFQVIGKEGMNWANDPWDTSIPRKLDNAILNAQATTHNKLIMANIDPKMHDTTFLMEHALLIYVLMTEGVVNLPRNMQDVMLKRPTGNSRHLLPYPIFVSRLAA</sequence>
<name>A0ABU6YQA1_9FABA</name>
<feature type="compositionally biased region" description="Polar residues" evidence="1">
    <location>
        <begin position="13"/>
        <end position="23"/>
    </location>
</feature>
<feature type="domain" description="Putative plant transposon protein" evidence="2">
    <location>
        <begin position="52"/>
        <end position="207"/>
    </location>
</feature>
<dbReference type="InterPro" id="IPR046796">
    <property type="entry name" value="Transposase_32_dom"/>
</dbReference>
<dbReference type="Pfam" id="PF20167">
    <property type="entry name" value="Transposase_32"/>
    <property type="match status" value="1"/>
</dbReference>
<proteinExistence type="predicted"/>
<dbReference type="EMBL" id="JASCZI010242558">
    <property type="protein sequence ID" value="MED6211454.1"/>
    <property type="molecule type" value="Genomic_DNA"/>
</dbReference>
<dbReference type="Proteomes" id="UP001341840">
    <property type="component" value="Unassembled WGS sequence"/>
</dbReference>
<evidence type="ECO:0000313" key="3">
    <source>
        <dbReference type="EMBL" id="MED6211454.1"/>
    </source>
</evidence>
<feature type="region of interest" description="Disordered" evidence="1">
    <location>
        <begin position="13"/>
        <end position="34"/>
    </location>
</feature>
<protein>
    <recommendedName>
        <fullName evidence="2">Putative plant transposon protein domain-containing protein</fullName>
    </recommendedName>
</protein>
<keyword evidence="4" id="KW-1185">Reference proteome</keyword>
<organism evidence="3 4">
    <name type="scientific">Stylosanthes scabra</name>
    <dbReference type="NCBI Taxonomy" id="79078"/>
    <lineage>
        <taxon>Eukaryota</taxon>
        <taxon>Viridiplantae</taxon>
        <taxon>Streptophyta</taxon>
        <taxon>Embryophyta</taxon>
        <taxon>Tracheophyta</taxon>
        <taxon>Spermatophyta</taxon>
        <taxon>Magnoliopsida</taxon>
        <taxon>eudicotyledons</taxon>
        <taxon>Gunneridae</taxon>
        <taxon>Pentapetalae</taxon>
        <taxon>rosids</taxon>
        <taxon>fabids</taxon>
        <taxon>Fabales</taxon>
        <taxon>Fabaceae</taxon>
        <taxon>Papilionoideae</taxon>
        <taxon>50 kb inversion clade</taxon>
        <taxon>dalbergioids sensu lato</taxon>
        <taxon>Dalbergieae</taxon>
        <taxon>Pterocarpus clade</taxon>
        <taxon>Stylosanthes</taxon>
    </lineage>
</organism>
<evidence type="ECO:0000256" key="1">
    <source>
        <dbReference type="SAM" id="MobiDB-lite"/>
    </source>
</evidence>
<accession>A0ABU6YQA1</accession>